<dbReference type="EMBL" id="PFPI01000046">
    <property type="protein sequence ID" value="PIZ92799.1"/>
    <property type="molecule type" value="Genomic_DNA"/>
</dbReference>
<keyword evidence="2" id="KW-0472">Membrane</keyword>
<feature type="transmembrane region" description="Helical" evidence="2">
    <location>
        <begin position="239"/>
        <end position="259"/>
    </location>
</feature>
<keyword evidence="2" id="KW-1133">Transmembrane helix</keyword>
<evidence type="ECO:0000256" key="2">
    <source>
        <dbReference type="SAM" id="Phobius"/>
    </source>
</evidence>
<evidence type="ECO:0000313" key="5">
    <source>
        <dbReference type="Proteomes" id="UP000230078"/>
    </source>
</evidence>
<comment type="caution">
    <text evidence="4">The sequence shown here is derived from an EMBL/GenBank/DDBJ whole genome shotgun (WGS) entry which is preliminary data.</text>
</comment>
<evidence type="ECO:0000259" key="3">
    <source>
        <dbReference type="PROSITE" id="PS50093"/>
    </source>
</evidence>
<evidence type="ECO:0000256" key="1">
    <source>
        <dbReference type="SAM" id="MobiDB-lite"/>
    </source>
</evidence>
<dbReference type="InterPro" id="IPR035986">
    <property type="entry name" value="PKD_dom_sf"/>
</dbReference>
<dbReference type="Proteomes" id="UP000230078">
    <property type="component" value="Unassembled WGS sequence"/>
</dbReference>
<dbReference type="Gene3D" id="2.60.40.10">
    <property type="entry name" value="Immunoglobulins"/>
    <property type="match status" value="1"/>
</dbReference>
<dbReference type="PROSITE" id="PS50093">
    <property type="entry name" value="PKD"/>
    <property type="match status" value="1"/>
</dbReference>
<name>A0A2M7V2W7_9BACT</name>
<dbReference type="InterPro" id="IPR022409">
    <property type="entry name" value="PKD/Chitinase_dom"/>
</dbReference>
<protein>
    <recommendedName>
        <fullName evidence="3">PKD domain-containing protein</fullName>
    </recommendedName>
</protein>
<feature type="region of interest" description="Disordered" evidence="1">
    <location>
        <begin position="135"/>
        <end position="234"/>
    </location>
</feature>
<feature type="compositionally biased region" description="Low complexity" evidence="1">
    <location>
        <begin position="140"/>
        <end position="202"/>
    </location>
</feature>
<feature type="domain" description="PKD" evidence="3">
    <location>
        <begin position="65"/>
        <end position="144"/>
    </location>
</feature>
<feature type="compositionally biased region" description="Polar residues" evidence="1">
    <location>
        <begin position="210"/>
        <end position="220"/>
    </location>
</feature>
<dbReference type="SUPFAM" id="SSF49299">
    <property type="entry name" value="PKD domain"/>
    <property type="match status" value="1"/>
</dbReference>
<accession>A0A2M7V2W7</accession>
<keyword evidence="2" id="KW-0812">Transmembrane</keyword>
<dbReference type="SMART" id="SM00089">
    <property type="entry name" value="PKD"/>
    <property type="match status" value="1"/>
</dbReference>
<sequence length="266" mass="28017">MTLTGLHVGTSTIEVTADDQYNGIVTTTFDVVVTDSTPTNNGGGTFLPNTPPTAAFTTGQEVTIAVNTEVTFDASDSTDKEGNIQFYFWNFGDESAEEYYTAPTVTHTYTTIGTYTLAVRVRDSHGAESTATVAVHVVKENGSTPTTETGNSGTPSTSTPSTDNGTPTDNGNTPEETRETTVPPTRETTTPGTPTEATPSGEEVTEEPTTDNTEQKTTNDNGEEVETPTTEEKQGLPTWIRIFFGSGAVAAIAGAGIAINRARKAL</sequence>
<dbReference type="InterPro" id="IPR013783">
    <property type="entry name" value="Ig-like_fold"/>
</dbReference>
<organism evidence="4 5">
    <name type="scientific">Candidatus Magasanikbacteria bacterium CG_4_10_14_0_2_um_filter_41_31</name>
    <dbReference type="NCBI Taxonomy" id="1974639"/>
    <lineage>
        <taxon>Bacteria</taxon>
        <taxon>Candidatus Magasanikiibacteriota</taxon>
    </lineage>
</organism>
<reference evidence="5" key="1">
    <citation type="submission" date="2017-09" db="EMBL/GenBank/DDBJ databases">
        <title>Depth-based differentiation of microbial function through sediment-hosted aquifers and enrichment of novel symbionts in the deep terrestrial subsurface.</title>
        <authorList>
            <person name="Probst A.J."/>
            <person name="Ladd B."/>
            <person name="Jarett J.K."/>
            <person name="Geller-Mcgrath D.E."/>
            <person name="Sieber C.M.K."/>
            <person name="Emerson J.B."/>
            <person name="Anantharaman K."/>
            <person name="Thomas B.C."/>
            <person name="Malmstrom R."/>
            <person name="Stieglmeier M."/>
            <person name="Klingl A."/>
            <person name="Woyke T."/>
            <person name="Ryan C.M."/>
            <person name="Banfield J.F."/>
        </authorList>
    </citation>
    <scope>NUCLEOTIDE SEQUENCE [LARGE SCALE GENOMIC DNA]</scope>
</reference>
<evidence type="ECO:0000313" key="4">
    <source>
        <dbReference type="EMBL" id="PIZ92799.1"/>
    </source>
</evidence>
<dbReference type="Pfam" id="PF18911">
    <property type="entry name" value="PKD_4"/>
    <property type="match status" value="1"/>
</dbReference>
<dbReference type="AlphaFoldDB" id="A0A2M7V2W7"/>
<dbReference type="InterPro" id="IPR000601">
    <property type="entry name" value="PKD_dom"/>
</dbReference>
<proteinExistence type="predicted"/>
<gene>
    <name evidence="4" type="ORF">COX83_03365</name>
</gene>
<dbReference type="CDD" id="cd00146">
    <property type="entry name" value="PKD"/>
    <property type="match status" value="1"/>
</dbReference>